<feature type="transmembrane region" description="Helical" evidence="7">
    <location>
        <begin position="12"/>
        <end position="38"/>
    </location>
</feature>
<accession>A0ABT1P6I2</accession>
<evidence type="ECO:0000259" key="8">
    <source>
        <dbReference type="PROSITE" id="PS50850"/>
    </source>
</evidence>
<feature type="transmembrane region" description="Helical" evidence="7">
    <location>
        <begin position="207"/>
        <end position="227"/>
    </location>
</feature>
<dbReference type="PANTHER" id="PTHR23517">
    <property type="entry name" value="RESISTANCE PROTEIN MDTM, PUTATIVE-RELATED-RELATED"/>
    <property type="match status" value="1"/>
</dbReference>
<feature type="transmembrane region" description="Helical" evidence="7">
    <location>
        <begin position="78"/>
        <end position="94"/>
    </location>
</feature>
<dbReference type="EMBL" id="JANFNH010000001">
    <property type="protein sequence ID" value="MCQ4040987.1"/>
    <property type="molecule type" value="Genomic_DNA"/>
</dbReference>
<evidence type="ECO:0000256" key="2">
    <source>
        <dbReference type="ARBA" id="ARBA00022448"/>
    </source>
</evidence>
<feature type="transmembrane region" description="Helical" evidence="7">
    <location>
        <begin position="44"/>
        <end position="66"/>
    </location>
</feature>
<comment type="caution">
    <text evidence="9">The sequence shown here is derived from an EMBL/GenBank/DDBJ whole genome shotgun (WGS) entry which is preliminary data.</text>
</comment>
<name>A0ABT1P6I2_9ACTN</name>
<dbReference type="InterPro" id="IPR050171">
    <property type="entry name" value="MFS_Transporters"/>
</dbReference>
<keyword evidence="2" id="KW-0813">Transport</keyword>
<evidence type="ECO:0000313" key="9">
    <source>
        <dbReference type="EMBL" id="MCQ4040987.1"/>
    </source>
</evidence>
<dbReference type="InterPro" id="IPR036259">
    <property type="entry name" value="MFS_trans_sf"/>
</dbReference>
<keyword evidence="6 7" id="KW-0472">Membrane</keyword>
<dbReference type="PROSITE" id="PS50850">
    <property type="entry name" value="MFS"/>
    <property type="match status" value="1"/>
</dbReference>
<dbReference type="InterPro" id="IPR020846">
    <property type="entry name" value="MFS_dom"/>
</dbReference>
<evidence type="ECO:0000256" key="1">
    <source>
        <dbReference type="ARBA" id="ARBA00004651"/>
    </source>
</evidence>
<evidence type="ECO:0000256" key="4">
    <source>
        <dbReference type="ARBA" id="ARBA00022692"/>
    </source>
</evidence>
<feature type="transmembrane region" description="Helical" evidence="7">
    <location>
        <begin position="247"/>
        <end position="265"/>
    </location>
</feature>
<keyword evidence="5 7" id="KW-1133">Transmembrane helix</keyword>
<dbReference type="PANTHER" id="PTHR23517:SF2">
    <property type="entry name" value="MULTIDRUG RESISTANCE PROTEIN MDTH"/>
    <property type="match status" value="1"/>
</dbReference>
<evidence type="ECO:0000313" key="10">
    <source>
        <dbReference type="Proteomes" id="UP001206206"/>
    </source>
</evidence>
<dbReference type="Gene3D" id="1.20.1250.20">
    <property type="entry name" value="MFS general substrate transporter like domains"/>
    <property type="match status" value="1"/>
</dbReference>
<keyword evidence="3" id="KW-1003">Cell membrane</keyword>
<sequence length="418" mass="43436">MQLFRRQSQLPRTVWLLLAARVINRLGAFSLPFLTVLITTDYGVSAATAGCVSAAFGLATIPSRLIGGRLADRLGRRRTIVFGLAGCAAAQLGIAAADSIAMVTVCALLLGLAFELYEPPSQAMIADAVGPAERVRAYSLLSAALAVGGMGAGLIAAGLGRWDLRWLFVADAVSCLACALIVRAVLPADRPRTLDHTDERPAGSHPWRDRVLLVMLVFGTLYALVYLQVMMGLPLSLARRGMRPADAGLLFTVSAVTVVVAQPVLRLKRLSALTAPATLALGYVLLAGGLAGLAVAHTLPTAMAAIVVWSLGDLLMLGPAYALVADLAPTGGTGSYLAVYGISWGIAGVAAPILGTQLLDHAGATVLWAAMSLLCLVLAAGQYLITHSLAARNERPIESHGCATPVERGGVLHRGETG</sequence>
<feature type="transmembrane region" description="Helical" evidence="7">
    <location>
        <begin position="100"/>
        <end position="117"/>
    </location>
</feature>
<feature type="transmembrane region" description="Helical" evidence="7">
    <location>
        <begin position="336"/>
        <end position="354"/>
    </location>
</feature>
<dbReference type="InterPro" id="IPR011701">
    <property type="entry name" value="MFS"/>
</dbReference>
<evidence type="ECO:0000256" key="3">
    <source>
        <dbReference type="ARBA" id="ARBA00022475"/>
    </source>
</evidence>
<evidence type="ECO:0000256" key="6">
    <source>
        <dbReference type="ARBA" id="ARBA00023136"/>
    </source>
</evidence>
<dbReference type="SUPFAM" id="SSF103473">
    <property type="entry name" value="MFS general substrate transporter"/>
    <property type="match status" value="1"/>
</dbReference>
<proteinExistence type="predicted"/>
<dbReference type="InterPro" id="IPR005829">
    <property type="entry name" value="Sugar_transporter_CS"/>
</dbReference>
<feature type="transmembrane region" description="Helical" evidence="7">
    <location>
        <begin position="138"/>
        <end position="160"/>
    </location>
</feature>
<reference evidence="9 10" key="1">
    <citation type="submission" date="2022-06" db="EMBL/GenBank/DDBJ databases">
        <title>Draft genome sequence of type strain Streptomyces rubrisoli DSM 42083.</title>
        <authorList>
            <person name="Duangmal K."/>
            <person name="Klaysubun C."/>
        </authorList>
    </citation>
    <scope>NUCLEOTIDE SEQUENCE [LARGE SCALE GENOMIC DNA]</scope>
    <source>
        <strain evidence="9 10">DSM 42083</strain>
    </source>
</reference>
<feature type="transmembrane region" description="Helical" evidence="7">
    <location>
        <begin position="302"/>
        <end position="324"/>
    </location>
</feature>
<feature type="transmembrane region" description="Helical" evidence="7">
    <location>
        <begin position="166"/>
        <end position="186"/>
    </location>
</feature>
<feature type="transmembrane region" description="Helical" evidence="7">
    <location>
        <begin position="277"/>
        <end position="296"/>
    </location>
</feature>
<dbReference type="PROSITE" id="PS00216">
    <property type="entry name" value="SUGAR_TRANSPORT_1"/>
    <property type="match status" value="1"/>
</dbReference>
<keyword evidence="4 7" id="KW-0812">Transmembrane</keyword>
<dbReference type="Proteomes" id="UP001206206">
    <property type="component" value="Unassembled WGS sequence"/>
</dbReference>
<keyword evidence="10" id="KW-1185">Reference proteome</keyword>
<evidence type="ECO:0000256" key="5">
    <source>
        <dbReference type="ARBA" id="ARBA00022989"/>
    </source>
</evidence>
<evidence type="ECO:0000256" key="7">
    <source>
        <dbReference type="SAM" id="Phobius"/>
    </source>
</evidence>
<comment type="subcellular location">
    <subcellularLocation>
        <location evidence="1">Cell membrane</location>
        <topology evidence="1">Multi-pass membrane protein</topology>
    </subcellularLocation>
</comment>
<dbReference type="RefSeq" id="WP_255924920.1">
    <property type="nucleotide sequence ID" value="NZ_JANFNH010000001.1"/>
</dbReference>
<feature type="domain" description="Major facilitator superfamily (MFS) profile" evidence="8">
    <location>
        <begin position="13"/>
        <end position="387"/>
    </location>
</feature>
<protein>
    <submittedName>
        <fullName evidence="9">MFS transporter</fullName>
    </submittedName>
</protein>
<gene>
    <name evidence="9" type="ORF">NON19_02830</name>
</gene>
<dbReference type="Pfam" id="PF07690">
    <property type="entry name" value="MFS_1"/>
    <property type="match status" value="1"/>
</dbReference>
<feature type="transmembrane region" description="Helical" evidence="7">
    <location>
        <begin position="366"/>
        <end position="385"/>
    </location>
</feature>
<organism evidence="9 10">
    <name type="scientific">Streptantibioticus rubrisoli</name>
    <dbReference type="NCBI Taxonomy" id="1387313"/>
    <lineage>
        <taxon>Bacteria</taxon>
        <taxon>Bacillati</taxon>
        <taxon>Actinomycetota</taxon>
        <taxon>Actinomycetes</taxon>
        <taxon>Kitasatosporales</taxon>
        <taxon>Streptomycetaceae</taxon>
        <taxon>Streptantibioticus</taxon>
    </lineage>
</organism>